<dbReference type="Gramene" id="CMN218CT">
    <property type="protein sequence ID" value="CMN218CT"/>
    <property type="gene ID" value="CMN218C"/>
</dbReference>
<dbReference type="Proteomes" id="UP000007014">
    <property type="component" value="Chromosome 14"/>
</dbReference>
<dbReference type="InterPro" id="IPR029001">
    <property type="entry name" value="ITPase-like_fam"/>
</dbReference>
<protein>
    <submittedName>
        <fullName evidence="3">Similar to maf protein</fullName>
    </submittedName>
</protein>
<evidence type="ECO:0000313" key="3">
    <source>
        <dbReference type="EMBL" id="BAM81314.1"/>
    </source>
</evidence>
<dbReference type="AlphaFoldDB" id="M1V9A1"/>
<dbReference type="EMBL" id="AP006496">
    <property type="protein sequence ID" value="BAM81314.1"/>
    <property type="molecule type" value="Genomic_DNA"/>
</dbReference>
<dbReference type="HOGENOM" id="CLU_040416_0_0_1"/>
<proteinExistence type="inferred from homology"/>
<keyword evidence="2" id="KW-0378">Hydrolase</keyword>
<dbReference type="OMA" id="VIGCDSV"/>
<evidence type="ECO:0000256" key="1">
    <source>
        <dbReference type="ARBA" id="ARBA00001968"/>
    </source>
</evidence>
<dbReference type="STRING" id="280699.M1V9A1"/>
<dbReference type="OrthoDB" id="10267058at2759"/>
<dbReference type="SUPFAM" id="SSF52972">
    <property type="entry name" value="ITPase-like"/>
    <property type="match status" value="1"/>
</dbReference>
<dbReference type="GO" id="GO:0047429">
    <property type="term" value="F:nucleoside triphosphate diphosphatase activity"/>
    <property type="evidence" value="ECO:0007669"/>
    <property type="project" value="InterPro"/>
</dbReference>
<evidence type="ECO:0000313" key="4">
    <source>
        <dbReference type="Proteomes" id="UP000007014"/>
    </source>
</evidence>
<dbReference type="eggNOG" id="KOG1509">
    <property type="taxonomic scope" value="Eukaryota"/>
</dbReference>
<dbReference type="Gene3D" id="3.90.950.10">
    <property type="match status" value="1"/>
</dbReference>
<sequence length="214" mass="24167">MILHKLEYLRKKTILLASQSPRRREILRLLGLEPVVVPSGFDEESLDKGVFVTPAAYAEENSRRKAFAVLEKLKDRNALKVETEPLKPDFIVSSDTIVVLDGHILEKPTDEGDAFRMLQLLSGRKHLVISAVTVLNVINLESRTFHMETEVEFAELTPEETWAYIRTGEPMDKSGAYGIQGYGGALVRRIEGDFFCVMGLPMHEFCKVLSEMLD</sequence>
<dbReference type="KEGG" id="cme:CYME_CMN218C"/>
<keyword evidence="4" id="KW-1185">Reference proteome</keyword>
<organism evidence="3 4">
    <name type="scientific">Cyanidioschyzon merolae (strain NIES-3377 / 10D)</name>
    <name type="common">Unicellular red alga</name>
    <dbReference type="NCBI Taxonomy" id="280699"/>
    <lineage>
        <taxon>Eukaryota</taxon>
        <taxon>Rhodophyta</taxon>
        <taxon>Bangiophyceae</taxon>
        <taxon>Cyanidiales</taxon>
        <taxon>Cyanidiaceae</taxon>
        <taxon>Cyanidioschyzon</taxon>
    </lineage>
</organism>
<reference evidence="3 4" key="2">
    <citation type="journal article" date="2007" name="BMC Biol.">
        <title>A 100%-complete sequence reveals unusually simple genomic features in the hot-spring red alga Cyanidioschyzon merolae.</title>
        <authorList>
            <person name="Nozaki H."/>
            <person name="Takano H."/>
            <person name="Misumi O."/>
            <person name="Terasawa K."/>
            <person name="Matsuzaki M."/>
            <person name="Maruyama S."/>
            <person name="Nishida K."/>
            <person name="Yagisawa F."/>
            <person name="Yoshida Y."/>
            <person name="Fujiwara T."/>
            <person name="Takio S."/>
            <person name="Tamura K."/>
            <person name="Chung S.J."/>
            <person name="Nakamura S."/>
            <person name="Kuroiwa H."/>
            <person name="Tanaka K."/>
            <person name="Sato N."/>
            <person name="Kuroiwa T."/>
        </authorList>
    </citation>
    <scope>NUCLEOTIDE SEQUENCE [LARGE SCALE GENOMIC DNA]</scope>
    <source>
        <strain evidence="3 4">10D</strain>
    </source>
</reference>
<comment type="cofactor">
    <cofactor evidence="1">
        <name>a divalent metal cation</name>
        <dbReference type="ChEBI" id="CHEBI:60240"/>
    </cofactor>
</comment>
<dbReference type="RefSeq" id="XP_005537350.1">
    <property type="nucleotide sequence ID" value="XM_005537293.1"/>
</dbReference>
<dbReference type="PANTHER" id="PTHR43213">
    <property type="entry name" value="BIFUNCTIONAL DTTP/UTP PYROPHOSPHATASE/METHYLTRANSFERASE PROTEIN-RELATED"/>
    <property type="match status" value="1"/>
</dbReference>
<evidence type="ECO:0000256" key="2">
    <source>
        <dbReference type="ARBA" id="ARBA00022801"/>
    </source>
</evidence>
<dbReference type="GeneID" id="16995453"/>
<dbReference type="CDD" id="cd00555">
    <property type="entry name" value="Maf"/>
    <property type="match status" value="1"/>
</dbReference>
<reference evidence="3 4" key="1">
    <citation type="journal article" date="2004" name="Nature">
        <title>Genome sequence of the ultrasmall unicellular red alga Cyanidioschyzon merolae 10D.</title>
        <authorList>
            <person name="Matsuzaki M."/>
            <person name="Misumi O."/>
            <person name="Shin-i T."/>
            <person name="Maruyama S."/>
            <person name="Takahara M."/>
            <person name="Miyagishima S."/>
            <person name="Mori T."/>
            <person name="Nishida K."/>
            <person name="Yagisawa F."/>
            <person name="Nishida K."/>
            <person name="Yoshida Y."/>
            <person name="Nishimura Y."/>
            <person name="Nakao S."/>
            <person name="Kobayashi T."/>
            <person name="Momoyama Y."/>
            <person name="Higashiyama T."/>
            <person name="Minoda A."/>
            <person name="Sano M."/>
            <person name="Nomoto H."/>
            <person name="Oishi K."/>
            <person name="Hayashi H."/>
            <person name="Ohta F."/>
            <person name="Nishizaka S."/>
            <person name="Haga S."/>
            <person name="Miura S."/>
            <person name="Morishita T."/>
            <person name="Kabeya Y."/>
            <person name="Terasawa K."/>
            <person name="Suzuki Y."/>
            <person name="Ishii Y."/>
            <person name="Asakawa S."/>
            <person name="Takano H."/>
            <person name="Ohta N."/>
            <person name="Kuroiwa H."/>
            <person name="Tanaka K."/>
            <person name="Shimizu N."/>
            <person name="Sugano S."/>
            <person name="Sato N."/>
            <person name="Nozaki H."/>
            <person name="Ogasawara N."/>
            <person name="Kohara Y."/>
            <person name="Kuroiwa T."/>
        </authorList>
    </citation>
    <scope>NUCLEOTIDE SEQUENCE [LARGE SCALE GENOMIC DNA]</scope>
    <source>
        <strain evidence="3 4">10D</strain>
    </source>
</reference>
<gene>
    <name evidence="3" type="ORF">CYME_CMN218C</name>
</gene>
<name>M1V9A1_CYAM1</name>
<dbReference type="PIRSF" id="PIRSF006305">
    <property type="entry name" value="Maf"/>
    <property type="match status" value="1"/>
</dbReference>
<dbReference type="PANTHER" id="PTHR43213:SF5">
    <property type="entry name" value="BIFUNCTIONAL DTTP_UTP PYROPHOSPHATASE_METHYLTRANSFERASE PROTEIN-RELATED"/>
    <property type="match status" value="1"/>
</dbReference>
<dbReference type="NCBIfam" id="TIGR00172">
    <property type="entry name" value="maf"/>
    <property type="match status" value="1"/>
</dbReference>
<dbReference type="InterPro" id="IPR003697">
    <property type="entry name" value="Maf-like"/>
</dbReference>
<dbReference type="Pfam" id="PF02545">
    <property type="entry name" value="Maf"/>
    <property type="match status" value="1"/>
</dbReference>
<accession>M1V9A1</accession>
<dbReference type="HAMAP" id="MF_00528">
    <property type="entry name" value="Maf"/>
    <property type="match status" value="1"/>
</dbReference>